<keyword evidence="2" id="KW-1185">Reference proteome</keyword>
<comment type="caution">
    <text evidence="1">The sequence shown here is derived from an EMBL/GenBank/DDBJ whole genome shotgun (WGS) entry which is preliminary data.</text>
</comment>
<organism evidence="1 2">
    <name type="scientific">Acidithiobacillus thiooxidans</name>
    <name type="common">Thiobacillus thiooxidans</name>
    <dbReference type="NCBI Taxonomy" id="930"/>
    <lineage>
        <taxon>Bacteria</taxon>
        <taxon>Pseudomonadati</taxon>
        <taxon>Pseudomonadota</taxon>
        <taxon>Acidithiobacillia</taxon>
        <taxon>Acidithiobacillales</taxon>
        <taxon>Acidithiobacillaceae</taxon>
        <taxon>Acidithiobacillus</taxon>
    </lineage>
</organism>
<evidence type="ECO:0000313" key="1">
    <source>
        <dbReference type="EMBL" id="OCX70383.1"/>
    </source>
</evidence>
<dbReference type="EMBL" id="LWRY01000166">
    <property type="protein sequence ID" value="OCX70383.1"/>
    <property type="molecule type" value="Genomic_DNA"/>
</dbReference>
<gene>
    <name evidence="1" type="ORF">A6M23_14100</name>
</gene>
<reference evidence="1" key="1">
    <citation type="journal article" date="2016" name="Int. J. Mol. Sci.">
        <title>Comparative genomics of the extreme acidophile Acidithiobacillus thiooxidans reveals intraspecific divergence and niche adaptation.</title>
        <authorList>
            <person name="Zhang X."/>
            <person name="Feng X."/>
            <person name="Tao J."/>
            <person name="Ma L."/>
            <person name="Xiao Y."/>
            <person name="Liang Y."/>
            <person name="Liu X."/>
            <person name="Yin H."/>
        </authorList>
    </citation>
    <scope>NUCLEOTIDE SEQUENCE [LARGE SCALE GENOMIC DNA]</scope>
    <source>
        <strain evidence="1">DXS-W</strain>
    </source>
</reference>
<dbReference type="Proteomes" id="UP000095008">
    <property type="component" value="Unassembled WGS sequence"/>
</dbReference>
<dbReference type="AlphaFoldDB" id="A0A1C2I376"/>
<sequence length="81" mass="9080">MDADSTHKTPHCVRNKRHRIGIIGSMCGYSMPRGKSCRLQALQQLNIHFGTALNDTIETLAMDAELRILLEKGREDDLETG</sequence>
<dbReference type="RefSeq" id="WP_065973839.1">
    <property type="nucleotide sequence ID" value="NZ_LWRY01000166.1"/>
</dbReference>
<proteinExistence type="predicted"/>
<evidence type="ECO:0000313" key="2">
    <source>
        <dbReference type="Proteomes" id="UP000095008"/>
    </source>
</evidence>
<accession>A0A1C2I376</accession>
<protein>
    <submittedName>
        <fullName evidence="1">Uncharacterized protein</fullName>
    </submittedName>
</protein>
<name>A0A1C2I376_ACITH</name>